<name>A0ACB9I129_9ASTR</name>
<reference evidence="2" key="1">
    <citation type="journal article" date="2022" name="Mol. Ecol. Resour.">
        <title>The genomes of chicory, endive, great burdock and yacon provide insights into Asteraceae palaeo-polyploidization history and plant inulin production.</title>
        <authorList>
            <person name="Fan W."/>
            <person name="Wang S."/>
            <person name="Wang H."/>
            <person name="Wang A."/>
            <person name="Jiang F."/>
            <person name="Liu H."/>
            <person name="Zhao H."/>
            <person name="Xu D."/>
            <person name="Zhang Y."/>
        </authorList>
    </citation>
    <scope>NUCLEOTIDE SEQUENCE [LARGE SCALE GENOMIC DNA]</scope>
    <source>
        <strain evidence="2">cv. Yunnan</strain>
    </source>
</reference>
<evidence type="ECO:0000313" key="1">
    <source>
        <dbReference type="EMBL" id="KAI3801909.1"/>
    </source>
</evidence>
<protein>
    <submittedName>
        <fullName evidence="1">Uncharacterized protein</fullName>
    </submittedName>
</protein>
<accession>A0ACB9I129</accession>
<comment type="caution">
    <text evidence="1">The sequence shown here is derived from an EMBL/GenBank/DDBJ whole genome shotgun (WGS) entry which is preliminary data.</text>
</comment>
<sequence>MGPMKSTRLMGFSSHPPRFLRKNTALESSIHAFGTKQRRALMHNAIDATNESRVPDILNSKDGFSRVLCTNHQHIPIGSTRNMGQIRPTTFYYFEQEGNMRFLLKNLLGVNA</sequence>
<organism evidence="1 2">
    <name type="scientific">Smallanthus sonchifolius</name>
    <dbReference type="NCBI Taxonomy" id="185202"/>
    <lineage>
        <taxon>Eukaryota</taxon>
        <taxon>Viridiplantae</taxon>
        <taxon>Streptophyta</taxon>
        <taxon>Embryophyta</taxon>
        <taxon>Tracheophyta</taxon>
        <taxon>Spermatophyta</taxon>
        <taxon>Magnoliopsida</taxon>
        <taxon>eudicotyledons</taxon>
        <taxon>Gunneridae</taxon>
        <taxon>Pentapetalae</taxon>
        <taxon>asterids</taxon>
        <taxon>campanulids</taxon>
        <taxon>Asterales</taxon>
        <taxon>Asteraceae</taxon>
        <taxon>Asteroideae</taxon>
        <taxon>Heliantheae alliance</taxon>
        <taxon>Millerieae</taxon>
        <taxon>Smallanthus</taxon>
    </lineage>
</organism>
<dbReference type="Proteomes" id="UP001056120">
    <property type="component" value="Linkage Group LG10"/>
</dbReference>
<reference evidence="1 2" key="2">
    <citation type="journal article" date="2022" name="Mol. Ecol. Resour.">
        <title>The genomes of chicory, endive, great burdock and yacon provide insights into Asteraceae paleo-polyploidization history and plant inulin production.</title>
        <authorList>
            <person name="Fan W."/>
            <person name="Wang S."/>
            <person name="Wang H."/>
            <person name="Wang A."/>
            <person name="Jiang F."/>
            <person name="Liu H."/>
            <person name="Zhao H."/>
            <person name="Xu D."/>
            <person name="Zhang Y."/>
        </authorList>
    </citation>
    <scope>NUCLEOTIDE SEQUENCE [LARGE SCALE GENOMIC DNA]</scope>
    <source>
        <strain evidence="2">cv. Yunnan</strain>
        <tissue evidence="1">Leaves</tissue>
    </source>
</reference>
<dbReference type="EMBL" id="CM042027">
    <property type="protein sequence ID" value="KAI3801909.1"/>
    <property type="molecule type" value="Genomic_DNA"/>
</dbReference>
<keyword evidence="2" id="KW-1185">Reference proteome</keyword>
<gene>
    <name evidence="1" type="ORF">L1987_30026</name>
</gene>
<proteinExistence type="predicted"/>
<evidence type="ECO:0000313" key="2">
    <source>
        <dbReference type="Proteomes" id="UP001056120"/>
    </source>
</evidence>